<dbReference type="EMBL" id="HQ291114">
    <property type="protein sequence ID" value="ADO19087.1"/>
    <property type="molecule type" value="Genomic_DNA"/>
</dbReference>
<name>E7DPS9_9NOSO</name>
<keyword evidence="1" id="KW-0808">Transferase</keyword>
<proteinExistence type="predicted"/>
<dbReference type="GO" id="GO:0016740">
    <property type="term" value="F:transferase activity"/>
    <property type="evidence" value="ECO:0007669"/>
    <property type="project" value="UniProtKB-KW"/>
</dbReference>
<reference evidence="1" key="1">
    <citation type="journal article" date="2011" name="Acta Physiol. Plant.">
        <title>An investigation on the genetic background of Nostoc flagelliforme by similarity analysis of its partial genomic DNA and phylogenetic comparison of deduced related species.</title>
        <authorList>
            <person name="Gao X."/>
            <person name="Liu K."/>
            <person name="Qiu B.S."/>
        </authorList>
    </citation>
    <scope>NUCLEOTIDE SEQUENCE</scope>
    <source>
        <strain evidence="1">Sunitezuoqi</strain>
    </source>
</reference>
<gene>
    <name evidence="1" type="ORF">Nfla_4201</name>
</gene>
<protein>
    <submittedName>
        <fullName evidence="1">Sterol 3-beta-glucosyltransferase</fullName>
    </submittedName>
</protein>
<sequence>MSGQQDSGGFKPSLIVTANCEWAKKRIGLTGFWFIDQASEYEPPLELEDFLGRKQLPLCNGMGA</sequence>
<evidence type="ECO:0000313" key="1">
    <source>
        <dbReference type="EMBL" id="ADO19087.1"/>
    </source>
</evidence>
<accession>E7DPS9</accession>
<dbReference type="AlphaFoldDB" id="E7DPS9"/>
<organism evidence="1">
    <name type="scientific">Nostoc flagelliforme str. Sunitezuoqi</name>
    <dbReference type="NCBI Taxonomy" id="676037"/>
    <lineage>
        <taxon>Bacteria</taxon>
        <taxon>Bacillati</taxon>
        <taxon>Cyanobacteriota</taxon>
        <taxon>Cyanophyceae</taxon>
        <taxon>Nostocales</taxon>
        <taxon>Nostocaceae</taxon>
        <taxon>Nostoc</taxon>
    </lineage>
</organism>